<proteinExistence type="predicted"/>
<dbReference type="EMBL" id="JAENGY010000488">
    <property type="protein sequence ID" value="KAG6961856.1"/>
    <property type="molecule type" value="Genomic_DNA"/>
</dbReference>
<gene>
    <name evidence="4" type="ORF">JG688_00008877</name>
</gene>
<sequence length="996" mass="112864">MPNRPRKHSVQDVSARKDPPTGRAGARLSIVAPKFTSMQLAELLRPFWMELLQNNIKNVKKFLRDNRARIDFNTARYTACADGTGLHLCAQHGFIACAKLLLDFGVKIDLPNKVGSTALHVACKFNQDEMVLFLLEMGARMDVPDLRNNVAFDVAPYTLLDKCMLSPQRAKLQAEQQEEARLLEKHQAAVDHFEEVTLAKAHASMLLIDCESHAWEEWQALQATNKVDLEWSEQVQRSRNTLEIKQAVYLDLQVQLQKEENQIAQTYNSDGQLAATAAFILEALLQHLELEAQLVGVASFINVATVLKLITLVLSNGKNMRYLVEHEYKIDVAVHDVLKKLLDINQRSQDIDEASTPELLAHILRVYLRFFDYERDHIKSGVNLHERCRAIGICAGLNPITGARPGTGQRGMLTSASGGRPLTGRLGTGQQVPATPGQTAGYGISLNTEVNVSDRPVTQQGMMGMRVGSAGPGRQVQDASFFKGKLHSKTAEITTEIEKLQREIEQDAKDKAQCAQLERKYETMALEVRDLEGQLADYNLAMDKMRSATDPAEIRQVQDQLHQRNAKEAEDVDRVFLMHKEQEKSVRTMEAEMTEIHGKHQDKINQLAPQKLQRYKELLEEHHQTEVEIEARSQELELVMHAIHQKEAELSSDRYRDEYEALERQVRRLQKERDAAAEDAKTAQMDPNEARAVLLAKVKDDKAKMEALEGVLQSAAAEKQELTKALADVQSELDERASGSDPAHKYEALFAKDKEMTTFLEQFPAKKEAELQAQRAAQGVIVQLLEHISAGMAKEDKLPGTNAANLEEMRRDLTFKERQLESSVTTKQRLTMELQKRQAELDKVNTLDAKIALELSSLLQKMDTMTTDMTEFGKLDSLQEVHAQTKQHLLRLKKQYIGRRDAIRQQVTALSTQLENLMHETVQQETAKNLDALEQKLRHHEQNIFHLKEYIDSKSREVDYEHLKQDCFRTLQELNTLHVAQQQRQQQLNLGMAGGL</sequence>
<protein>
    <recommendedName>
        <fullName evidence="6">Intraflagellar Transport Protein 72/74</fullName>
    </recommendedName>
</protein>
<feature type="repeat" description="ANK" evidence="1">
    <location>
        <begin position="81"/>
        <end position="113"/>
    </location>
</feature>
<dbReference type="GO" id="GO:0048487">
    <property type="term" value="F:beta-tubulin binding"/>
    <property type="evidence" value="ECO:0007669"/>
    <property type="project" value="InterPro"/>
</dbReference>
<keyword evidence="2" id="KW-0175">Coiled coil</keyword>
<evidence type="ECO:0008006" key="6">
    <source>
        <dbReference type="Google" id="ProtNLM"/>
    </source>
</evidence>
<reference evidence="4" key="1">
    <citation type="submission" date="2021-01" db="EMBL/GenBank/DDBJ databases">
        <title>Phytophthora aleatoria, a newly-described species from Pinus radiata is distinct from Phytophthora cactorum isolates based on comparative genomics.</title>
        <authorList>
            <person name="Mcdougal R."/>
            <person name="Panda P."/>
            <person name="Williams N."/>
            <person name="Studholme D.J."/>
        </authorList>
    </citation>
    <scope>NUCLEOTIDE SEQUENCE</scope>
    <source>
        <strain evidence="4">NZFS 4037</strain>
    </source>
</reference>
<dbReference type="PROSITE" id="PS50297">
    <property type="entry name" value="ANK_REP_REGION"/>
    <property type="match status" value="1"/>
</dbReference>
<feature type="repeat" description="ANK" evidence="1">
    <location>
        <begin position="114"/>
        <end position="146"/>
    </location>
</feature>
<dbReference type="GO" id="GO:0030992">
    <property type="term" value="C:intraciliary transport particle B"/>
    <property type="evidence" value="ECO:0007669"/>
    <property type="project" value="InterPro"/>
</dbReference>
<keyword evidence="5" id="KW-1185">Reference proteome</keyword>
<keyword evidence="1" id="KW-0040">ANK repeat</keyword>
<feature type="coiled-coil region" evidence="2">
    <location>
        <begin position="490"/>
        <end position="548"/>
    </location>
</feature>
<feature type="coiled-coil region" evidence="2">
    <location>
        <begin position="875"/>
        <end position="950"/>
    </location>
</feature>
<comment type="caution">
    <text evidence="4">The sequence shown here is derived from an EMBL/GenBank/DDBJ whole genome shotgun (WGS) entry which is preliminary data.</text>
</comment>
<dbReference type="PANTHER" id="PTHR31432">
    <property type="entry name" value="INTRAFLAGELLAR TRANSPORT PROTEIN 74 HOMOLOG"/>
    <property type="match status" value="1"/>
</dbReference>
<evidence type="ECO:0000313" key="4">
    <source>
        <dbReference type="EMBL" id="KAG6961856.1"/>
    </source>
</evidence>
<dbReference type="AlphaFoldDB" id="A0A8J5M4D3"/>
<dbReference type="Proteomes" id="UP000709295">
    <property type="component" value="Unassembled WGS sequence"/>
</dbReference>
<evidence type="ECO:0000313" key="5">
    <source>
        <dbReference type="Proteomes" id="UP000709295"/>
    </source>
</evidence>
<dbReference type="InterPro" id="IPR002110">
    <property type="entry name" value="Ankyrin_rpt"/>
</dbReference>
<evidence type="ECO:0000256" key="2">
    <source>
        <dbReference type="SAM" id="Coils"/>
    </source>
</evidence>
<accession>A0A8J5M4D3</accession>
<feature type="coiled-coil region" evidence="2">
    <location>
        <begin position="612"/>
        <end position="732"/>
    </location>
</feature>
<dbReference type="SMART" id="SM00248">
    <property type="entry name" value="ANK"/>
    <property type="match status" value="2"/>
</dbReference>
<evidence type="ECO:0000256" key="3">
    <source>
        <dbReference type="SAM" id="MobiDB-lite"/>
    </source>
</evidence>
<organism evidence="4 5">
    <name type="scientific">Phytophthora aleatoria</name>
    <dbReference type="NCBI Taxonomy" id="2496075"/>
    <lineage>
        <taxon>Eukaryota</taxon>
        <taxon>Sar</taxon>
        <taxon>Stramenopiles</taxon>
        <taxon>Oomycota</taxon>
        <taxon>Peronosporomycetes</taxon>
        <taxon>Peronosporales</taxon>
        <taxon>Peronosporaceae</taxon>
        <taxon>Phytophthora</taxon>
    </lineage>
</organism>
<dbReference type="InterPro" id="IPR029602">
    <property type="entry name" value="IFT74"/>
</dbReference>
<name>A0A8J5M4D3_9STRA</name>
<dbReference type="GO" id="GO:0005929">
    <property type="term" value="C:cilium"/>
    <property type="evidence" value="ECO:0007669"/>
    <property type="project" value="TreeGrafter"/>
</dbReference>
<dbReference type="Pfam" id="PF12796">
    <property type="entry name" value="Ank_2"/>
    <property type="match status" value="1"/>
</dbReference>
<dbReference type="GO" id="GO:0035735">
    <property type="term" value="P:intraciliary transport involved in cilium assembly"/>
    <property type="evidence" value="ECO:0007669"/>
    <property type="project" value="TreeGrafter"/>
</dbReference>
<feature type="region of interest" description="Disordered" evidence="3">
    <location>
        <begin position="1"/>
        <end position="24"/>
    </location>
</feature>
<evidence type="ECO:0000256" key="1">
    <source>
        <dbReference type="PROSITE-ProRule" id="PRU00023"/>
    </source>
</evidence>
<dbReference type="PANTHER" id="PTHR31432:SF0">
    <property type="entry name" value="INTRAFLAGELLAR TRANSPORT PROTEIN 74 HOMOLOG"/>
    <property type="match status" value="1"/>
</dbReference>
<dbReference type="PROSITE" id="PS50088">
    <property type="entry name" value="ANK_REPEAT"/>
    <property type="match status" value="2"/>
</dbReference>